<dbReference type="Pfam" id="PF03863">
    <property type="entry name" value="Phage_mat-A"/>
    <property type="match status" value="1"/>
</dbReference>
<proteinExistence type="inferred from homology"/>
<dbReference type="Proteomes" id="UP000678133">
    <property type="component" value="Segment"/>
</dbReference>
<keyword evidence="2" id="KW-1161">Viral attachment to host cell</keyword>
<evidence type="ECO:0000256" key="1">
    <source>
        <dbReference type="ARBA" id="ARBA00022581"/>
    </source>
</evidence>
<accession>A0A8S5L0P8</accession>
<evidence type="ECO:0000313" key="7">
    <source>
        <dbReference type="Proteomes" id="UP000678133"/>
    </source>
</evidence>
<evidence type="ECO:0000256" key="2">
    <source>
        <dbReference type="ARBA" id="ARBA00022804"/>
    </source>
</evidence>
<evidence type="ECO:0000256" key="3">
    <source>
        <dbReference type="ARBA" id="ARBA00023104"/>
    </source>
</evidence>
<keyword evidence="1" id="KW-0945">Host-virus interaction</keyword>
<name>A0A8S5L0P8_9VIRU</name>
<keyword evidence="7" id="KW-1185">Reference proteome</keyword>
<gene>
    <name evidence="6" type="primary">SRR6960551_14_1</name>
</gene>
<keyword evidence="3" id="KW-0946">Virion</keyword>
<dbReference type="RefSeq" id="YP_010770892.1">
    <property type="nucleotide sequence ID" value="NC_074423.1"/>
</dbReference>
<dbReference type="KEGG" id="vg:80400460"/>
<evidence type="ECO:0000256" key="5">
    <source>
        <dbReference type="ARBA" id="ARBA00035110"/>
    </source>
</evidence>
<keyword evidence="3" id="KW-1175">Viral attachment to host cell pilus</keyword>
<organism evidence="6 7">
    <name type="scientific">ssRNA phage SRR6960551_14</name>
    <dbReference type="NCBI Taxonomy" id="2786552"/>
    <lineage>
        <taxon>Viruses</taxon>
        <taxon>Riboviria</taxon>
        <taxon>Orthornavirae</taxon>
        <taxon>Lenarviricota</taxon>
        <taxon>Leviviricetes</taxon>
        <taxon>Timlovirales</taxon>
        <taxon>Steitzviridae</taxon>
        <taxon>Luhtdivirus</taxon>
        <taxon>Luhtdivirus caenihabitans</taxon>
        <taxon>Luloavirus caenihabitans</taxon>
    </lineage>
</organism>
<protein>
    <submittedName>
        <fullName evidence="6">Maturation protein</fullName>
    </submittedName>
</protein>
<evidence type="ECO:0000313" key="6">
    <source>
        <dbReference type="EMBL" id="DAD51019.1"/>
    </source>
</evidence>
<dbReference type="GO" id="GO:0039666">
    <property type="term" value="P:virion attachment to host cell pilus"/>
    <property type="evidence" value="ECO:0007669"/>
    <property type="project" value="UniProtKB-KW"/>
</dbReference>
<dbReference type="InterPro" id="IPR005563">
    <property type="entry name" value="A_protein"/>
</dbReference>
<reference evidence="6" key="1">
    <citation type="submission" date="2020-09" db="EMBL/GenBank/DDBJ databases">
        <title>Leviviricetes taxonomy.</title>
        <authorList>
            <person name="Stockdale S.R."/>
            <person name="Callanan J."/>
            <person name="Adriaenssens E.M."/>
            <person name="Kuhn J.H."/>
            <person name="Rumnieks J."/>
            <person name="Shkoporov A."/>
            <person name="Draper L.A."/>
            <person name="Ross P."/>
            <person name="Hill C."/>
        </authorList>
    </citation>
    <scope>NUCLEOTIDE SEQUENCE</scope>
</reference>
<comment type="similarity">
    <text evidence="5">Belongs to the Leviviricetes maturation protein family.</text>
</comment>
<sequence length="401" mass="44793">MATKGLVTKVKSHSSATGVKVGSESKYSGELWRTQRTTSTSHPWRRGRRYSWDVGGAFQTFSNMMSGEPAKVDASNGNWYLRGDIVPNSSCWNYKSSTFLTPTSWLDLVPYGSRAIAKCSPDNPHANVATMIGEAREGLPSVPGQALARARSLQHLPRSVANDHLNLEFGIKPLLSDLRALFKALRDCDHILEEYCRHAGKSLRRRYVYPTESSTSVTTATNQYGYPVGAAWLYSQKGRVTTTTTVSTDRWFSGAFCYYVPGVSSLQADLRRRAQLVNHVLGVLPSPELLWELLPYSWGVDWMVNIGDVMHNVSLAINDGLVMRYGYLMEHKREVVEYRMTGLVLRPNQIGDSCYTRTRYVKTRARSTPFGFGLTPGSFTDRQWALIAALGISRAPRSLDS</sequence>
<dbReference type="GeneID" id="80400460"/>
<keyword evidence="4" id="KW-1160">Virus entry into host cell</keyword>
<evidence type="ECO:0000256" key="4">
    <source>
        <dbReference type="ARBA" id="ARBA00023296"/>
    </source>
</evidence>
<dbReference type="EMBL" id="BK013694">
    <property type="protein sequence ID" value="DAD51019.1"/>
    <property type="molecule type" value="Genomic_RNA"/>
</dbReference>